<evidence type="ECO:0000256" key="4">
    <source>
        <dbReference type="ARBA" id="ARBA00022692"/>
    </source>
</evidence>
<dbReference type="InterPro" id="IPR003004">
    <property type="entry name" value="GspF/PilC"/>
</dbReference>
<dbReference type="InterPro" id="IPR018076">
    <property type="entry name" value="T2SS_GspF_dom"/>
</dbReference>
<reference evidence="10" key="1">
    <citation type="journal article" date="2019" name="Int. J. Syst. Evol. Microbiol.">
        <title>The Global Catalogue of Microorganisms (GCM) 10K type strain sequencing project: providing services to taxonomists for standard genome sequencing and annotation.</title>
        <authorList>
            <consortium name="The Broad Institute Genomics Platform"/>
            <consortium name="The Broad Institute Genome Sequencing Center for Infectious Disease"/>
            <person name="Wu L."/>
            <person name="Ma J."/>
        </authorList>
    </citation>
    <scope>NUCLEOTIDE SEQUENCE [LARGE SCALE GENOMIC DNA]</scope>
    <source>
        <strain evidence="10">CGMCC 1.16305</strain>
    </source>
</reference>
<dbReference type="RefSeq" id="WP_380967430.1">
    <property type="nucleotide sequence ID" value="NZ_JBHTCO010000019.1"/>
</dbReference>
<accession>A0ABW2PZX2</accession>
<dbReference type="InterPro" id="IPR047692">
    <property type="entry name" value="T4P_ComGB"/>
</dbReference>
<feature type="transmembrane region" description="Helical" evidence="7">
    <location>
        <begin position="161"/>
        <end position="183"/>
    </location>
</feature>
<evidence type="ECO:0000256" key="1">
    <source>
        <dbReference type="ARBA" id="ARBA00004651"/>
    </source>
</evidence>
<protein>
    <submittedName>
        <fullName evidence="9">Competence type IV pilus assembly protein ComGB</fullName>
    </submittedName>
</protein>
<evidence type="ECO:0000256" key="3">
    <source>
        <dbReference type="ARBA" id="ARBA00022475"/>
    </source>
</evidence>
<feature type="domain" description="Type II secretion system protein GspF" evidence="8">
    <location>
        <begin position="15"/>
        <end position="134"/>
    </location>
</feature>
<comment type="subcellular location">
    <subcellularLocation>
        <location evidence="1">Cell membrane</location>
        <topology evidence="1">Multi-pass membrane protein</topology>
    </subcellularLocation>
</comment>
<evidence type="ECO:0000256" key="5">
    <source>
        <dbReference type="ARBA" id="ARBA00022989"/>
    </source>
</evidence>
<dbReference type="Proteomes" id="UP001596505">
    <property type="component" value="Unassembled WGS sequence"/>
</dbReference>
<sequence length="343" mass="40172">MFTRKWNKKDRAKFLMNAGKCLSQGYPLHLAIKLQGYHQKKTVIKFIDKILGLLQKGHPLHLALNDSSFPSEVCSFIFYAEKSGQLADGLYESGEMLRKREEHKETLQKLLRYPLFLLWMFIMMIFLISQYLFPSFQRLYQSMDIELPWFTKFLMLVSDHLYVAGGLILFFTCSLFVLILFLYNRLSSEKKMTILLHFPIVSTYVKLYFTHYFSFHFGSLLKTGMSVNEALKTLAEQKFMSFFQREAIKMQSDLKRGERLDLVIHSRPFYVKEFSHVIHNGQLNGMLGPSLFDYSDIILKRMEEQTKTWLAVIQPATLILIGLLILFLFLSIMLPVFNIMNGL</sequence>
<evidence type="ECO:0000256" key="7">
    <source>
        <dbReference type="SAM" id="Phobius"/>
    </source>
</evidence>
<dbReference type="PANTHER" id="PTHR30012:SF0">
    <property type="entry name" value="TYPE II SECRETION SYSTEM PROTEIN F-RELATED"/>
    <property type="match status" value="1"/>
</dbReference>
<organism evidence="9 10">
    <name type="scientific">Scopulibacillus cellulosilyticus</name>
    <dbReference type="NCBI Taxonomy" id="2665665"/>
    <lineage>
        <taxon>Bacteria</taxon>
        <taxon>Bacillati</taxon>
        <taxon>Bacillota</taxon>
        <taxon>Bacilli</taxon>
        <taxon>Bacillales</taxon>
        <taxon>Sporolactobacillaceae</taxon>
        <taxon>Scopulibacillus</taxon>
    </lineage>
</organism>
<keyword evidence="3" id="KW-1003">Cell membrane</keyword>
<dbReference type="Gene3D" id="1.20.81.30">
    <property type="entry name" value="Type II secretion system (T2SS), domain F"/>
    <property type="match status" value="2"/>
</dbReference>
<dbReference type="Pfam" id="PF00482">
    <property type="entry name" value="T2SSF"/>
    <property type="match status" value="2"/>
</dbReference>
<keyword evidence="5 7" id="KW-1133">Transmembrane helix</keyword>
<feature type="domain" description="Type II secretion system protein GspF" evidence="8">
    <location>
        <begin position="214"/>
        <end position="335"/>
    </location>
</feature>
<proteinExistence type="inferred from homology"/>
<evidence type="ECO:0000256" key="2">
    <source>
        <dbReference type="ARBA" id="ARBA00005745"/>
    </source>
</evidence>
<evidence type="ECO:0000313" key="9">
    <source>
        <dbReference type="EMBL" id="MFC7394267.1"/>
    </source>
</evidence>
<dbReference type="PANTHER" id="PTHR30012">
    <property type="entry name" value="GENERAL SECRETION PATHWAY PROTEIN"/>
    <property type="match status" value="1"/>
</dbReference>
<dbReference type="NCBIfam" id="NF041012">
    <property type="entry name" value="T4P_ComGB"/>
    <property type="match status" value="1"/>
</dbReference>
<keyword evidence="6 7" id="KW-0472">Membrane</keyword>
<evidence type="ECO:0000259" key="8">
    <source>
        <dbReference type="Pfam" id="PF00482"/>
    </source>
</evidence>
<dbReference type="InterPro" id="IPR042094">
    <property type="entry name" value="T2SS_GspF_sf"/>
</dbReference>
<evidence type="ECO:0000256" key="6">
    <source>
        <dbReference type="ARBA" id="ARBA00023136"/>
    </source>
</evidence>
<comment type="caution">
    <text evidence="9">The sequence shown here is derived from an EMBL/GenBank/DDBJ whole genome shotgun (WGS) entry which is preliminary data.</text>
</comment>
<keyword evidence="4 7" id="KW-0812">Transmembrane</keyword>
<dbReference type="PRINTS" id="PR00812">
    <property type="entry name" value="BCTERIALGSPF"/>
</dbReference>
<feature type="transmembrane region" description="Helical" evidence="7">
    <location>
        <begin position="309"/>
        <end position="337"/>
    </location>
</feature>
<gene>
    <name evidence="9" type="primary">comGB</name>
    <name evidence="9" type="ORF">ACFQRG_15025</name>
</gene>
<keyword evidence="10" id="KW-1185">Reference proteome</keyword>
<name>A0ABW2PZX2_9BACL</name>
<feature type="transmembrane region" description="Helical" evidence="7">
    <location>
        <begin position="110"/>
        <end position="133"/>
    </location>
</feature>
<evidence type="ECO:0000313" key="10">
    <source>
        <dbReference type="Proteomes" id="UP001596505"/>
    </source>
</evidence>
<comment type="similarity">
    <text evidence="2">Belongs to the GSP F family.</text>
</comment>
<dbReference type="EMBL" id="JBHTCO010000019">
    <property type="protein sequence ID" value="MFC7394267.1"/>
    <property type="molecule type" value="Genomic_DNA"/>
</dbReference>